<accession>A0ABR3EQ75</accession>
<organism evidence="2 3">
    <name type="scientific">Marasmius crinis-equi</name>
    <dbReference type="NCBI Taxonomy" id="585013"/>
    <lineage>
        <taxon>Eukaryota</taxon>
        <taxon>Fungi</taxon>
        <taxon>Dikarya</taxon>
        <taxon>Basidiomycota</taxon>
        <taxon>Agaricomycotina</taxon>
        <taxon>Agaricomycetes</taxon>
        <taxon>Agaricomycetidae</taxon>
        <taxon>Agaricales</taxon>
        <taxon>Marasmiineae</taxon>
        <taxon>Marasmiaceae</taxon>
        <taxon>Marasmius</taxon>
    </lineage>
</organism>
<sequence>MPARATASSFDINIDDLDDILSSPERPQPRSLTQTNPRKRRREDNDDETPDSADGNVIAVAKRLAVSQKLSGDQINELEAFLKDSALGRAGRVFITLKNIENKVNAVVTTQEAWKVSDTLKKNLSHYVAAACLSVTIQAYRNDRTTALIMQKIRDMNMELPPNFDQDMAAQSTLKRSIEDTLTQRRSGMKKAIRASAYEQLKPGIWTERQGSDCQNIFELTQKLVKGTQCHITPELCARVAIFRYAYKAYYEKEGQDYWGRVDATLQKLRTSGNNDKKQIARLVKKILVKDRSAYGLEDSYKLPEHGLPSALQADMDQRIDAADGFEGEDADEVELPPEGAAEPGAEGAGQAGQESQDGNNGNGGGPDSSDDN</sequence>
<evidence type="ECO:0000256" key="1">
    <source>
        <dbReference type="SAM" id="MobiDB-lite"/>
    </source>
</evidence>
<gene>
    <name evidence="2" type="ORF">V5O48_016987</name>
</gene>
<evidence type="ECO:0000313" key="2">
    <source>
        <dbReference type="EMBL" id="KAL0565043.1"/>
    </source>
</evidence>
<feature type="compositionally biased region" description="Low complexity" evidence="1">
    <location>
        <begin position="337"/>
        <end position="346"/>
    </location>
</feature>
<reference evidence="2 3" key="1">
    <citation type="submission" date="2024-02" db="EMBL/GenBank/DDBJ databases">
        <title>A draft genome for the cacao thread blight pathogen Marasmius crinis-equi.</title>
        <authorList>
            <person name="Cohen S.P."/>
            <person name="Baruah I.K."/>
            <person name="Amoako-Attah I."/>
            <person name="Bukari Y."/>
            <person name="Meinhardt L.W."/>
            <person name="Bailey B.A."/>
        </authorList>
    </citation>
    <scope>NUCLEOTIDE SEQUENCE [LARGE SCALE GENOMIC DNA]</scope>
    <source>
        <strain evidence="2 3">GH-76</strain>
    </source>
</reference>
<feature type="region of interest" description="Disordered" evidence="1">
    <location>
        <begin position="16"/>
        <end position="54"/>
    </location>
</feature>
<proteinExistence type="predicted"/>
<feature type="compositionally biased region" description="Acidic residues" evidence="1">
    <location>
        <begin position="324"/>
        <end position="336"/>
    </location>
</feature>
<dbReference type="Proteomes" id="UP001465976">
    <property type="component" value="Unassembled WGS sequence"/>
</dbReference>
<evidence type="ECO:0000313" key="3">
    <source>
        <dbReference type="Proteomes" id="UP001465976"/>
    </source>
</evidence>
<protein>
    <submittedName>
        <fullName evidence="2">Uncharacterized protein</fullName>
    </submittedName>
</protein>
<comment type="caution">
    <text evidence="2">The sequence shown here is derived from an EMBL/GenBank/DDBJ whole genome shotgun (WGS) entry which is preliminary data.</text>
</comment>
<feature type="region of interest" description="Disordered" evidence="1">
    <location>
        <begin position="318"/>
        <end position="373"/>
    </location>
</feature>
<name>A0ABR3EQ75_9AGAR</name>
<keyword evidence="3" id="KW-1185">Reference proteome</keyword>
<dbReference type="EMBL" id="JBAHYK010002449">
    <property type="protein sequence ID" value="KAL0565043.1"/>
    <property type="molecule type" value="Genomic_DNA"/>
</dbReference>